<keyword evidence="2 5" id="KW-0547">Nucleotide-binding</keyword>
<dbReference type="AlphaFoldDB" id="A0A941BGX1"/>
<evidence type="ECO:0000256" key="4">
    <source>
        <dbReference type="ARBA" id="ARBA00022840"/>
    </source>
</evidence>
<keyword evidence="9" id="KW-1185">Reference proteome</keyword>
<evidence type="ECO:0000313" key="9">
    <source>
        <dbReference type="Proteomes" id="UP000678374"/>
    </source>
</evidence>
<keyword evidence="4 5" id="KW-0067">ATP-binding</keyword>
<sequence length="926" mass="101578">MPIARDEWPRLLSLLEQALECPTDQREAWLQAQNLPAPLQASLRGLLAQRRAIETGDFLVGLPAIAPPPAGARLQPGAMVGPWRLLREIGQGGMSSVWLAERADQQLQRQVALKLPHAGPGQDLLAARLLRERGILAGLEHRNIARLYDVGLTDAGTPYLVMEYVTGDTLLAHADRQRLDIPQRIALFQQVLRAVQYAHGQLVLHRDLKPGNILVNEAGDVKLLDFGIAKVLAGEGRTREDTELTRAAGRVLTPAYASPEQLRGEPLGTASDVYALGVVLHELLAGQRPFAHLGGSALRQEDAVLNELARAPSRLSLAPEVLALRRCSARQWRSTLAGDLDAIVLRALGTEQARRYASVDLLATDLTRWLAREPVSVTAPSRWYHGRQFVRRHPWGVGLGSVATTLLLLSSTLALWQGQRALTEAHRANASKDFLLGIFEDTNPQATTGRDLSALELLERSRDKLLRTGAQDPLLPVPELLRGLSNAQVRLGDRTGAVATLESLLQTLPTDSADPQRLSTLISLAEEEALQSNLTRARHWLGQALDQAKRHSTTRAQWRELSRVAGLVALYDPTRTAVARDALRAYFALADEPDRAPAMDRLNARLNLAKTESLLGQRQAALDQLQQADQFAQTQAAQLEPGALFRPLAAYRASVDGDWGQYAAVQAWLPPVLERCRQAMGPAYEDCLDLTGHLIRAQLKSGHAEQAAQQALQLQAQADNSQSPRRQLEARVLMVRAWAAADQPSRLEPPRRQLAQQVTQTGTRALPAPLRLQGLNILAEVALLRRDPATALNWTRQARVLQQQAGLSPHSREALKTALFEGIAWQRQGQHAQALERLAPLCDTDRLARSRQTAVIDHLYSLNCVPSLQALGQRERARALLDQALPVLTPALGADAPTLQRARRLRTDSPATTPTPPADSEPAFFT</sequence>
<dbReference type="GO" id="GO:0004674">
    <property type="term" value="F:protein serine/threonine kinase activity"/>
    <property type="evidence" value="ECO:0007669"/>
    <property type="project" value="UniProtKB-KW"/>
</dbReference>
<feature type="binding site" evidence="5">
    <location>
        <position position="114"/>
    </location>
    <ligand>
        <name>ATP</name>
        <dbReference type="ChEBI" id="CHEBI:30616"/>
    </ligand>
</feature>
<dbReference type="CDD" id="cd14014">
    <property type="entry name" value="STKc_PknB_like"/>
    <property type="match status" value="1"/>
</dbReference>
<evidence type="ECO:0000256" key="5">
    <source>
        <dbReference type="PROSITE-ProRule" id="PRU10141"/>
    </source>
</evidence>
<protein>
    <submittedName>
        <fullName evidence="8">Serine/threonine protein kinase</fullName>
    </submittedName>
</protein>
<gene>
    <name evidence="8" type="ORF">KAK06_15105</name>
</gene>
<dbReference type="Gene3D" id="1.25.40.10">
    <property type="entry name" value="Tetratricopeptide repeat domain"/>
    <property type="match status" value="1"/>
</dbReference>
<dbReference type="InterPro" id="IPR011990">
    <property type="entry name" value="TPR-like_helical_dom_sf"/>
</dbReference>
<dbReference type="InterPro" id="IPR011009">
    <property type="entry name" value="Kinase-like_dom_sf"/>
</dbReference>
<dbReference type="Proteomes" id="UP000678374">
    <property type="component" value="Unassembled WGS sequence"/>
</dbReference>
<comment type="caution">
    <text evidence="8">The sequence shown here is derived from an EMBL/GenBank/DDBJ whole genome shotgun (WGS) entry which is preliminary data.</text>
</comment>
<dbReference type="RefSeq" id="WP_210802952.1">
    <property type="nucleotide sequence ID" value="NZ_JAGQDE010000013.1"/>
</dbReference>
<dbReference type="SMART" id="SM00220">
    <property type="entry name" value="S_TKc"/>
    <property type="match status" value="1"/>
</dbReference>
<dbReference type="SUPFAM" id="SSF48452">
    <property type="entry name" value="TPR-like"/>
    <property type="match status" value="1"/>
</dbReference>
<dbReference type="PANTHER" id="PTHR43289">
    <property type="entry name" value="MITOGEN-ACTIVATED PROTEIN KINASE KINASE KINASE 20-RELATED"/>
    <property type="match status" value="1"/>
</dbReference>
<dbReference type="Gene3D" id="1.10.510.10">
    <property type="entry name" value="Transferase(Phosphotransferase) domain 1"/>
    <property type="match status" value="1"/>
</dbReference>
<evidence type="ECO:0000256" key="2">
    <source>
        <dbReference type="ARBA" id="ARBA00022741"/>
    </source>
</evidence>
<evidence type="ECO:0000256" key="1">
    <source>
        <dbReference type="ARBA" id="ARBA00022679"/>
    </source>
</evidence>
<evidence type="ECO:0000313" key="8">
    <source>
        <dbReference type="EMBL" id="MBQ0960281.1"/>
    </source>
</evidence>
<dbReference type="InterPro" id="IPR000719">
    <property type="entry name" value="Prot_kinase_dom"/>
</dbReference>
<dbReference type="Gene3D" id="3.30.200.20">
    <property type="entry name" value="Phosphorylase Kinase, domain 1"/>
    <property type="match status" value="1"/>
</dbReference>
<evidence type="ECO:0000259" key="7">
    <source>
        <dbReference type="PROSITE" id="PS50011"/>
    </source>
</evidence>
<accession>A0A941BGX1</accession>
<dbReference type="PROSITE" id="PS00108">
    <property type="entry name" value="PROTEIN_KINASE_ST"/>
    <property type="match status" value="1"/>
</dbReference>
<keyword evidence="3 8" id="KW-0418">Kinase</keyword>
<keyword evidence="1" id="KW-0808">Transferase</keyword>
<dbReference type="SUPFAM" id="SSF56112">
    <property type="entry name" value="Protein kinase-like (PK-like)"/>
    <property type="match status" value="1"/>
</dbReference>
<evidence type="ECO:0000256" key="3">
    <source>
        <dbReference type="ARBA" id="ARBA00022777"/>
    </source>
</evidence>
<dbReference type="PANTHER" id="PTHR43289:SF34">
    <property type="entry name" value="SERINE_THREONINE-PROTEIN KINASE YBDM-RELATED"/>
    <property type="match status" value="1"/>
</dbReference>
<dbReference type="EMBL" id="JAGQDE010000013">
    <property type="protein sequence ID" value="MBQ0960281.1"/>
    <property type="molecule type" value="Genomic_DNA"/>
</dbReference>
<organism evidence="8 9">
    <name type="scientific">Ideonella aquatica</name>
    <dbReference type="NCBI Taxonomy" id="2824119"/>
    <lineage>
        <taxon>Bacteria</taxon>
        <taxon>Pseudomonadati</taxon>
        <taxon>Pseudomonadota</taxon>
        <taxon>Betaproteobacteria</taxon>
        <taxon>Burkholderiales</taxon>
        <taxon>Sphaerotilaceae</taxon>
        <taxon>Ideonella</taxon>
    </lineage>
</organism>
<feature type="domain" description="Protein kinase" evidence="7">
    <location>
        <begin position="83"/>
        <end position="370"/>
    </location>
</feature>
<dbReference type="InterPro" id="IPR017441">
    <property type="entry name" value="Protein_kinase_ATP_BS"/>
</dbReference>
<dbReference type="PROSITE" id="PS00107">
    <property type="entry name" value="PROTEIN_KINASE_ATP"/>
    <property type="match status" value="1"/>
</dbReference>
<feature type="region of interest" description="Disordered" evidence="6">
    <location>
        <begin position="906"/>
        <end position="926"/>
    </location>
</feature>
<dbReference type="PROSITE" id="PS50011">
    <property type="entry name" value="PROTEIN_KINASE_DOM"/>
    <property type="match status" value="1"/>
</dbReference>
<proteinExistence type="predicted"/>
<evidence type="ECO:0000256" key="6">
    <source>
        <dbReference type="SAM" id="MobiDB-lite"/>
    </source>
</evidence>
<dbReference type="InterPro" id="IPR008271">
    <property type="entry name" value="Ser/Thr_kinase_AS"/>
</dbReference>
<reference evidence="8" key="1">
    <citation type="submission" date="2021-04" db="EMBL/GenBank/DDBJ databases">
        <title>The genome sequence of Ideonella sp. 4Y11.</title>
        <authorList>
            <person name="Liu Y."/>
        </authorList>
    </citation>
    <scope>NUCLEOTIDE SEQUENCE</scope>
    <source>
        <strain evidence="8">4Y11</strain>
    </source>
</reference>
<dbReference type="GO" id="GO:0005524">
    <property type="term" value="F:ATP binding"/>
    <property type="evidence" value="ECO:0007669"/>
    <property type="project" value="UniProtKB-UniRule"/>
</dbReference>
<dbReference type="Pfam" id="PF00069">
    <property type="entry name" value="Pkinase"/>
    <property type="match status" value="1"/>
</dbReference>
<name>A0A941BGX1_9BURK</name>
<keyword evidence="8" id="KW-0723">Serine/threonine-protein kinase</keyword>